<evidence type="ECO:0000256" key="1">
    <source>
        <dbReference type="ARBA" id="ARBA00023239"/>
    </source>
</evidence>
<evidence type="ECO:0000313" key="4">
    <source>
        <dbReference type="Proteomes" id="UP000318720"/>
    </source>
</evidence>
<dbReference type="GO" id="GO:0016787">
    <property type="term" value="F:hydrolase activity"/>
    <property type="evidence" value="ECO:0007669"/>
    <property type="project" value="InterPro"/>
</dbReference>
<dbReference type="InterPro" id="IPR032466">
    <property type="entry name" value="Metal_Hydrolase"/>
</dbReference>
<comment type="caution">
    <text evidence="3">The sequence shown here is derived from an EMBL/GenBank/DDBJ whole genome shotgun (WGS) entry which is preliminary data.</text>
</comment>
<evidence type="ECO:0000313" key="3">
    <source>
        <dbReference type="EMBL" id="TQE17828.1"/>
    </source>
</evidence>
<dbReference type="PANTHER" id="PTHR21240:SF30">
    <property type="entry name" value="AMIDOHYDROLASE-RELATED DOMAIN-CONTAINING PROTEIN-RELATED"/>
    <property type="match status" value="1"/>
</dbReference>
<dbReference type="AlphaFoldDB" id="A0AAE8VVY8"/>
<keyword evidence="1" id="KW-0456">Lyase</keyword>
<gene>
    <name evidence="3" type="ORF">Sipo8835_41180</name>
</gene>
<dbReference type="InterPro" id="IPR032465">
    <property type="entry name" value="ACMSD"/>
</dbReference>
<dbReference type="SUPFAM" id="SSF51556">
    <property type="entry name" value="Metallo-dependent hydrolases"/>
    <property type="match status" value="1"/>
</dbReference>
<organism evidence="3 4">
    <name type="scientific">Streptomyces ipomoeae</name>
    <dbReference type="NCBI Taxonomy" id="103232"/>
    <lineage>
        <taxon>Bacteria</taxon>
        <taxon>Bacillati</taxon>
        <taxon>Actinomycetota</taxon>
        <taxon>Actinomycetes</taxon>
        <taxon>Kitasatosporales</taxon>
        <taxon>Streptomycetaceae</taxon>
        <taxon>Streptomyces</taxon>
    </lineage>
</organism>
<dbReference type="Proteomes" id="UP000318720">
    <property type="component" value="Unassembled WGS sequence"/>
</dbReference>
<proteinExistence type="predicted"/>
<dbReference type="GO" id="GO:0005829">
    <property type="term" value="C:cytosol"/>
    <property type="evidence" value="ECO:0007669"/>
    <property type="project" value="TreeGrafter"/>
</dbReference>
<protein>
    <submittedName>
        <fullName evidence="3">Amidohydrolase</fullName>
    </submittedName>
</protein>
<dbReference type="EMBL" id="SPAZ01000334">
    <property type="protein sequence ID" value="TQE17828.1"/>
    <property type="molecule type" value="Genomic_DNA"/>
</dbReference>
<dbReference type="Pfam" id="PF04909">
    <property type="entry name" value="Amidohydro_2"/>
    <property type="match status" value="1"/>
</dbReference>
<reference evidence="3 4" key="1">
    <citation type="submission" date="2019-03" db="EMBL/GenBank/DDBJ databases">
        <title>Comparative genomic analyses of the sweetpotato soil rot pathogen, Streptomyces ipomoeae.</title>
        <authorList>
            <person name="Ruschel Soares N."/>
            <person name="Badger J.H."/>
            <person name="Huguet-Tapia J.C."/>
            <person name="Clark C.A."/>
            <person name="Pettis G.S."/>
        </authorList>
    </citation>
    <scope>NUCLEOTIDE SEQUENCE [LARGE SCALE GENOMIC DNA]</scope>
    <source>
        <strain evidence="3 4">88-35</strain>
    </source>
</reference>
<dbReference type="PANTHER" id="PTHR21240">
    <property type="entry name" value="2-AMINO-3-CARBOXYLMUCONATE-6-SEMIALDEHYDE DECARBOXYLASE"/>
    <property type="match status" value="1"/>
</dbReference>
<feature type="domain" description="Amidohydrolase-related" evidence="2">
    <location>
        <begin position="30"/>
        <end position="319"/>
    </location>
</feature>
<dbReference type="InterPro" id="IPR006680">
    <property type="entry name" value="Amidohydro-rel"/>
</dbReference>
<dbReference type="GO" id="GO:0016831">
    <property type="term" value="F:carboxy-lyase activity"/>
    <property type="evidence" value="ECO:0007669"/>
    <property type="project" value="InterPro"/>
</dbReference>
<dbReference type="RefSeq" id="WP_009327252.1">
    <property type="nucleotide sequence ID" value="NZ_JARAVA010000119.1"/>
</dbReference>
<name>A0AAE8VVY8_9ACTN</name>
<dbReference type="GO" id="GO:0019748">
    <property type="term" value="P:secondary metabolic process"/>
    <property type="evidence" value="ECO:0007669"/>
    <property type="project" value="TreeGrafter"/>
</dbReference>
<evidence type="ECO:0000259" key="2">
    <source>
        <dbReference type="Pfam" id="PF04909"/>
    </source>
</evidence>
<sequence>MKLIGLEEHFVTPDLVGHGASTASIAQPHAWAEASRRLLDLTEERLDDMDAAGLDMQVLSLNSPGLQAEKDPAAAVRQAITVNDFLTGVIAEHPDRFSGFAALPLQDPKAAADELERAVTQLGLRGALVNAHTHGRYLDDPELRVVWERAEHLDVPLYLHPANGVDTAHVLSGHPELVGPMWSWGIDTATHVLRLIFGGVFDDFPNAKLLLGHMGEGLPFVLWRMDSRWDFHAHHGIELKRGRPSEYIRQNLYITTSGVCSAAPLLTALLSMGADHILFGTDYPFEDIETATRFLRDAPISDADRLRIGHRNAERLLRLAPTATPAPAYAGV</sequence>
<accession>A0AAE8VVY8</accession>
<dbReference type="Gene3D" id="3.20.20.140">
    <property type="entry name" value="Metal-dependent hydrolases"/>
    <property type="match status" value="1"/>
</dbReference>